<feature type="signal peptide" evidence="1">
    <location>
        <begin position="1"/>
        <end position="23"/>
    </location>
</feature>
<dbReference type="EMBL" id="CATQJL010000112">
    <property type="protein sequence ID" value="CAJ0594207.1"/>
    <property type="molecule type" value="Genomic_DNA"/>
</dbReference>
<accession>A0AA36GLE1</accession>
<reference evidence="2" key="1">
    <citation type="submission" date="2023-07" db="EMBL/GenBank/DDBJ databases">
        <authorList>
            <consortium name="CYATHOMIX"/>
        </authorList>
    </citation>
    <scope>NUCLEOTIDE SEQUENCE</scope>
    <source>
        <strain evidence="2">N/A</strain>
    </source>
</reference>
<evidence type="ECO:0000256" key="1">
    <source>
        <dbReference type="SAM" id="SignalP"/>
    </source>
</evidence>
<name>A0AA36GLE1_CYLNA</name>
<evidence type="ECO:0000313" key="3">
    <source>
        <dbReference type="Proteomes" id="UP001176961"/>
    </source>
</evidence>
<sequence length="176" mass="20276">MTDNSKMSRCLLIQLAVMAVCTAYPQLFDTEYDESALTRQLAKRAFDRLDGNEFGLFKRSVNKRAFDRLDMADFGFRRKRGFDRIARAEFGLTGLRRKRSFDRLFPDEYGLREKRALDRLDSSEFGLIKRSVDSYPDRERLIDDLADSIVLLRNGLKSQGATSDVLEVPVTTDESQ</sequence>
<proteinExistence type="predicted"/>
<gene>
    <name evidence="2" type="ORF">CYNAS_LOCUS6190</name>
</gene>
<dbReference type="Proteomes" id="UP001176961">
    <property type="component" value="Unassembled WGS sequence"/>
</dbReference>
<comment type="caution">
    <text evidence="2">The sequence shown here is derived from an EMBL/GenBank/DDBJ whole genome shotgun (WGS) entry which is preliminary data.</text>
</comment>
<keyword evidence="1" id="KW-0732">Signal</keyword>
<dbReference type="AlphaFoldDB" id="A0AA36GLE1"/>
<protein>
    <submittedName>
        <fullName evidence="2">Uncharacterized protein</fullName>
    </submittedName>
</protein>
<organism evidence="2 3">
    <name type="scientific">Cylicocyclus nassatus</name>
    <name type="common">Nematode worm</name>
    <dbReference type="NCBI Taxonomy" id="53992"/>
    <lineage>
        <taxon>Eukaryota</taxon>
        <taxon>Metazoa</taxon>
        <taxon>Ecdysozoa</taxon>
        <taxon>Nematoda</taxon>
        <taxon>Chromadorea</taxon>
        <taxon>Rhabditida</taxon>
        <taxon>Rhabditina</taxon>
        <taxon>Rhabditomorpha</taxon>
        <taxon>Strongyloidea</taxon>
        <taxon>Strongylidae</taxon>
        <taxon>Cylicocyclus</taxon>
    </lineage>
</organism>
<evidence type="ECO:0000313" key="2">
    <source>
        <dbReference type="EMBL" id="CAJ0594207.1"/>
    </source>
</evidence>
<feature type="chain" id="PRO_5041288847" evidence="1">
    <location>
        <begin position="24"/>
        <end position="176"/>
    </location>
</feature>
<keyword evidence="3" id="KW-1185">Reference proteome</keyword>